<evidence type="ECO:0000259" key="2">
    <source>
        <dbReference type="PROSITE" id="PS50113"/>
    </source>
</evidence>
<dbReference type="CDD" id="cd01007">
    <property type="entry name" value="PBP2_BvgS_HisK_like"/>
    <property type="match status" value="1"/>
</dbReference>
<dbReference type="PANTHER" id="PTHR45138:SF9">
    <property type="entry name" value="DIGUANYLATE CYCLASE DGCM-RELATED"/>
    <property type="match status" value="1"/>
</dbReference>
<dbReference type="InterPro" id="IPR050469">
    <property type="entry name" value="Diguanylate_Cyclase"/>
</dbReference>
<dbReference type="SMART" id="SM00062">
    <property type="entry name" value="PBPb"/>
    <property type="match status" value="2"/>
</dbReference>
<dbReference type="GO" id="GO:0043709">
    <property type="term" value="P:cell adhesion involved in single-species biofilm formation"/>
    <property type="evidence" value="ECO:0007669"/>
    <property type="project" value="TreeGrafter"/>
</dbReference>
<dbReference type="Pfam" id="PF00990">
    <property type="entry name" value="GGDEF"/>
    <property type="match status" value="1"/>
</dbReference>
<feature type="domain" description="PAC" evidence="2">
    <location>
        <begin position="625"/>
        <end position="677"/>
    </location>
</feature>
<dbReference type="GO" id="GO:0052621">
    <property type="term" value="F:diguanylate cyclase activity"/>
    <property type="evidence" value="ECO:0007669"/>
    <property type="project" value="TreeGrafter"/>
</dbReference>
<dbReference type="Pfam" id="PF00497">
    <property type="entry name" value="SBP_bac_3"/>
    <property type="match status" value="2"/>
</dbReference>
<dbReference type="SUPFAM" id="SSF55073">
    <property type="entry name" value="Nucleotide cyclase"/>
    <property type="match status" value="1"/>
</dbReference>
<proteinExistence type="predicted"/>
<dbReference type="GO" id="GO:0005886">
    <property type="term" value="C:plasma membrane"/>
    <property type="evidence" value="ECO:0007669"/>
    <property type="project" value="TreeGrafter"/>
</dbReference>
<feature type="transmembrane region" description="Helical" evidence="1">
    <location>
        <begin position="519"/>
        <end position="541"/>
    </location>
</feature>
<evidence type="ECO:0000259" key="3">
    <source>
        <dbReference type="PROSITE" id="PS50887"/>
    </source>
</evidence>
<dbReference type="SUPFAM" id="SSF53850">
    <property type="entry name" value="Periplasmic binding protein-like II"/>
    <property type="match status" value="2"/>
</dbReference>
<dbReference type="InterPro" id="IPR029787">
    <property type="entry name" value="Nucleotide_cyclase"/>
</dbReference>
<dbReference type="AlphaFoldDB" id="A0A3E3IDQ4"/>
<dbReference type="RefSeq" id="WP_117543549.1">
    <property type="nucleotide sequence ID" value="NZ_JBKUNB010000007.1"/>
</dbReference>
<sequence>MHNKLAVTGGSRRFFKGKLCLAGLLMLLFWHLLPIQGLAADGGRQVVRVGYPIQLGMTEVDEQGNYSGYTYEYLEEIAQYTGWDYEFVQVEGDLNESLVTLMDMLEKGEIDLMGGMLYSSEMEQLYDYSSNSYGIVYTVFQVLYDDTDYVNDSQVEKTLRVAMYGQSRKHKEEMEDYCRMNLQIPQIVPCTTIEEHLRALQEGRADVMLNTSMNYIEGLRTVARFAPKPFYFVTSKGKGGLLTKLDEALHSIEQTDPYFMTTLHEKYFNPSNKELKLTAQEKEYVENTEPLRAGVLTDLPPYSYQDKESGELKGISVDLLKAIEDKTGLVFELVPVENEEALAEMTAEGRVDLIGGMSYDYEQARHRNMAMSRPYISTQYMILLNNKMRNEEIAGRKLAILASYDYQGEFVGSPVYYDSREEIVRAINSGEVDYTYMDAYVAQYFYNRSEFENLYVAPQMLQENRTCIGVSKPASPELLNIINKVIITMPEKELQSIIYSNTIYRSDITLLEMVRRHPLQAVAVAAAVLLVVIGVLSWGVVTREKLNRKISLELKKHQELYGLVNDYFFEYDLKKELFTVSGKKEGEKHENNVVYRLFPERIADAPENGKYREILRRIMHSGRDGVEEIQLPGINRELHWMRIAMKNIYDHKGAPVCVIGRISDINEEKQERDRLKNQAERDSLTHVYNAKTSVRLIQERLDQLADGGTGALILVDIDKFKTINDTYGHMEGDHILCEVAGILQDSFREGDIVGRPGGDEFIIYMERIRDTRTLGDKCERLLQRISEIRMPDKKSLTISLGAVLARPQNDYDSLYIKADKALYRAKKEGRNTYFIA</sequence>
<dbReference type="SUPFAM" id="SSF55785">
    <property type="entry name" value="PYP-like sensor domain (PAS domain)"/>
    <property type="match status" value="1"/>
</dbReference>
<dbReference type="PANTHER" id="PTHR45138">
    <property type="entry name" value="REGULATORY COMPONENTS OF SENSORY TRANSDUCTION SYSTEM"/>
    <property type="match status" value="1"/>
</dbReference>
<dbReference type="PROSITE" id="PS50113">
    <property type="entry name" value="PAC"/>
    <property type="match status" value="1"/>
</dbReference>
<feature type="domain" description="GGDEF" evidence="3">
    <location>
        <begin position="708"/>
        <end position="836"/>
    </location>
</feature>
<reference evidence="4" key="1">
    <citation type="submission" date="2018-08" db="EMBL/GenBank/DDBJ databases">
        <title>A genome reference for cultivated species of the human gut microbiota.</title>
        <authorList>
            <person name="Zou Y."/>
            <person name="Xue W."/>
            <person name="Luo G."/>
        </authorList>
    </citation>
    <scope>NUCLEOTIDE SEQUENCE [LARGE SCALE GENOMIC DNA]</scope>
    <source>
        <strain evidence="4">TF05-5AC</strain>
    </source>
</reference>
<dbReference type="FunFam" id="3.30.70.270:FF:000001">
    <property type="entry name" value="Diguanylate cyclase domain protein"/>
    <property type="match status" value="1"/>
</dbReference>
<dbReference type="InterPro" id="IPR043128">
    <property type="entry name" value="Rev_trsase/Diguanyl_cyclase"/>
</dbReference>
<keyword evidence="5" id="KW-1185">Reference proteome</keyword>
<evidence type="ECO:0000256" key="1">
    <source>
        <dbReference type="SAM" id="Phobius"/>
    </source>
</evidence>
<dbReference type="InterPro" id="IPR000160">
    <property type="entry name" value="GGDEF_dom"/>
</dbReference>
<organism evidence="4 5">
    <name type="scientific">Eisenbergiella massiliensis</name>
    <dbReference type="NCBI Taxonomy" id="1720294"/>
    <lineage>
        <taxon>Bacteria</taxon>
        <taxon>Bacillati</taxon>
        <taxon>Bacillota</taxon>
        <taxon>Clostridia</taxon>
        <taxon>Lachnospirales</taxon>
        <taxon>Lachnospiraceae</taxon>
        <taxon>Eisenbergiella</taxon>
    </lineage>
</organism>
<protein>
    <submittedName>
        <fullName evidence="4">Diguanylate cyclase</fullName>
    </submittedName>
</protein>
<name>A0A3E3IDQ4_9FIRM</name>
<dbReference type="EMBL" id="QVLV01000001">
    <property type="protein sequence ID" value="RGE65187.1"/>
    <property type="molecule type" value="Genomic_DNA"/>
</dbReference>
<dbReference type="InterPro" id="IPR000700">
    <property type="entry name" value="PAS-assoc_C"/>
</dbReference>
<dbReference type="SMART" id="SM00267">
    <property type="entry name" value="GGDEF"/>
    <property type="match status" value="1"/>
</dbReference>
<dbReference type="NCBIfam" id="TIGR00254">
    <property type="entry name" value="GGDEF"/>
    <property type="match status" value="1"/>
</dbReference>
<keyword evidence="1" id="KW-0472">Membrane</keyword>
<keyword evidence="1" id="KW-0812">Transmembrane</keyword>
<dbReference type="InterPro" id="IPR035965">
    <property type="entry name" value="PAS-like_dom_sf"/>
</dbReference>
<dbReference type="Gene3D" id="3.30.450.20">
    <property type="entry name" value="PAS domain"/>
    <property type="match status" value="1"/>
</dbReference>
<dbReference type="Proteomes" id="UP000260812">
    <property type="component" value="Unassembled WGS sequence"/>
</dbReference>
<dbReference type="CDD" id="cd01949">
    <property type="entry name" value="GGDEF"/>
    <property type="match status" value="1"/>
</dbReference>
<dbReference type="PROSITE" id="PS50887">
    <property type="entry name" value="GGDEF"/>
    <property type="match status" value="1"/>
</dbReference>
<dbReference type="Gene3D" id="3.40.190.10">
    <property type="entry name" value="Periplasmic binding protein-like II"/>
    <property type="match status" value="4"/>
</dbReference>
<comment type="caution">
    <text evidence="4">The sequence shown here is derived from an EMBL/GenBank/DDBJ whole genome shotgun (WGS) entry which is preliminary data.</text>
</comment>
<keyword evidence="1" id="KW-1133">Transmembrane helix</keyword>
<gene>
    <name evidence="4" type="ORF">DXC51_02425</name>
</gene>
<evidence type="ECO:0000313" key="5">
    <source>
        <dbReference type="Proteomes" id="UP000260812"/>
    </source>
</evidence>
<dbReference type="InterPro" id="IPR001638">
    <property type="entry name" value="Solute-binding_3/MltF_N"/>
</dbReference>
<dbReference type="Gene3D" id="3.30.70.270">
    <property type="match status" value="1"/>
</dbReference>
<dbReference type="GeneID" id="97985766"/>
<evidence type="ECO:0000313" key="4">
    <source>
        <dbReference type="EMBL" id="RGE65187.1"/>
    </source>
</evidence>
<dbReference type="GO" id="GO:1902201">
    <property type="term" value="P:negative regulation of bacterial-type flagellum-dependent cell motility"/>
    <property type="evidence" value="ECO:0007669"/>
    <property type="project" value="TreeGrafter"/>
</dbReference>
<accession>A0A3E3IDQ4</accession>